<name>A0ABV0LEI6_9PSEU</name>
<accession>A0ABV0LEI6</accession>
<keyword evidence="2" id="KW-1185">Reference proteome</keyword>
<comment type="caution">
    <text evidence="1">The sequence shown here is derived from an EMBL/GenBank/DDBJ whole genome shotgun (WGS) entry which is preliminary data.</text>
</comment>
<dbReference type="EMBL" id="JBDZYD010000005">
    <property type="protein sequence ID" value="MEQ0560334.1"/>
    <property type="molecule type" value="Genomic_DNA"/>
</dbReference>
<proteinExistence type="predicted"/>
<organism evidence="1 2">
    <name type="scientific">Amycolatopsis melonis</name>
    <dbReference type="NCBI Taxonomy" id="3156488"/>
    <lineage>
        <taxon>Bacteria</taxon>
        <taxon>Bacillati</taxon>
        <taxon>Actinomycetota</taxon>
        <taxon>Actinomycetes</taxon>
        <taxon>Pseudonocardiales</taxon>
        <taxon>Pseudonocardiaceae</taxon>
        <taxon>Amycolatopsis</taxon>
    </lineage>
</organism>
<protein>
    <recommendedName>
        <fullName evidence="3">ApeA N-terminal domain-containing protein</fullName>
    </recommendedName>
</protein>
<evidence type="ECO:0000313" key="1">
    <source>
        <dbReference type="EMBL" id="MEQ0560334.1"/>
    </source>
</evidence>
<sequence>MSDQFAKYVDPFGSTSEHSIGRTRIIRIGSIDVSSAVVESSFSNALNDRPKATIVLRAEHPTVPYIDWRAPVSAFMVQNGEQRPLFGGDIVSLSLKDSTLILECSGAAYFSEVRTGAYSCTKNAGIDLIYATARDGGTPSEMIKIDMGSATFEVFEIVIPVLGMSRLEVPYRQGNVLLTSSRDVLNRISQFEHRPLVEDFSKAEVFAIAYRSGLRMHDVEKIALADISATLDWLAIRSQYSLAVLPDGSTPAWSRKIGSARLSTRPLAYVRGLLSDRRWLRDTSTQRDIAPLELDDESLMLRNPGDLVELSQRVRLALSAYQRAVHEVDPASQVTQIWEVIEFYAGKTEVPVRFSKDDLKQIKRSLPKDLNVDQKARIGDLIGMLNSVPLLARLRVQIASDGIPITEEEFGTLARLRALRNDLVHGRVGSAGPASSEIGRGLGLVARIITYWVARENQEYRGRSWLLKPWLTRSAIDG</sequence>
<dbReference type="RefSeq" id="WP_348951110.1">
    <property type="nucleotide sequence ID" value="NZ_JBDZYD010000005.1"/>
</dbReference>
<gene>
    <name evidence="1" type="ORF">ABJI51_14695</name>
</gene>
<dbReference type="Proteomes" id="UP001440984">
    <property type="component" value="Unassembled WGS sequence"/>
</dbReference>
<evidence type="ECO:0008006" key="3">
    <source>
        <dbReference type="Google" id="ProtNLM"/>
    </source>
</evidence>
<evidence type="ECO:0000313" key="2">
    <source>
        <dbReference type="Proteomes" id="UP001440984"/>
    </source>
</evidence>
<reference evidence="1 2" key="1">
    <citation type="submission" date="2024-05" db="EMBL/GenBank/DDBJ databases">
        <authorList>
            <person name="Zhao H."/>
            <person name="Xu Y."/>
            <person name="Lin S."/>
            <person name="Spain J.C."/>
            <person name="Zhou N.-Y."/>
        </authorList>
    </citation>
    <scope>NUCLEOTIDE SEQUENCE [LARGE SCALE GENOMIC DNA]</scope>
    <source>
        <strain evidence="1 2">NEAU-NG30</strain>
    </source>
</reference>